<feature type="compositionally biased region" description="Acidic residues" evidence="1">
    <location>
        <begin position="112"/>
        <end position="134"/>
    </location>
</feature>
<feature type="region of interest" description="Disordered" evidence="1">
    <location>
        <begin position="28"/>
        <end position="79"/>
    </location>
</feature>
<reference evidence="2" key="1">
    <citation type="submission" date="2014-05" db="EMBL/GenBank/DDBJ databases">
        <authorList>
            <person name="Chronopoulou M."/>
        </authorList>
    </citation>
    <scope>NUCLEOTIDE SEQUENCE</scope>
    <source>
        <tissue evidence="2">Whole organism</tissue>
    </source>
</reference>
<sequence>MELWIPTLKDPNAKTRPWYILWKGRAIISPKKDKEPSPPSKKASTTSLKKKTLERQKSKKEETDKAENEDGKNSIKRKDTFRRRFSLRMRKTALKHSLSSATTSTATSSEYQSDDGGESDDYSDDDDDDDDEDTLVNSIKLSSQTLSLGGADDHFSDKDGSAHRLTELFINDINLIVDKTLALPNGPDKIKMIHSVLESIKPLYNMATLNLHFVILSSHVTEEPNSAQDASKVN</sequence>
<feature type="compositionally biased region" description="Low complexity" evidence="1">
    <location>
        <begin position="99"/>
        <end position="111"/>
    </location>
</feature>
<dbReference type="EMBL" id="HACA01001139">
    <property type="protein sequence ID" value="CDW18500.1"/>
    <property type="molecule type" value="Transcribed_RNA"/>
</dbReference>
<protein>
    <submittedName>
        <fullName evidence="2">Uncharacterized protein</fullName>
    </submittedName>
</protein>
<accession>A0A0K2SY96</accession>
<dbReference type="AlphaFoldDB" id="A0A0K2SY96"/>
<proteinExistence type="predicted"/>
<feature type="compositionally biased region" description="Basic and acidic residues" evidence="1">
    <location>
        <begin position="51"/>
        <end position="78"/>
    </location>
</feature>
<name>A0A0K2SY96_LEPSM</name>
<organism evidence="2">
    <name type="scientific">Lepeophtheirus salmonis</name>
    <name type="common">Salmon louse</name>
    <name type="synonym">Caligus salmonis</name>
    <dbReference type="NCBI Taxonomy" id="72036"/>
    <lineage>
        <taxon>Eukaryota</taxon>
        <taxon>Metazoa</taxon>
        <taxon>Ecdysozoa</taxon>
        <taxon>Arthropoda</taxon>
        <taxon>Crustacea</taxon>
        <taxon>Multicrustacea</taxon>
        <taxon>Hexanauplia</taxon>
        <taxon>Copepoda</taxon>
        <taxon>Siphonostomatoida</taxon>
        <taxon>Caligidae</taxon>
        <taxon>Lepeophtheirus</taxon>
    </lineage>
</organism>
<evidence type="ECO:0000313" key="2">
    <source>
        <dbReference type="EMBL" id="CDW18500.1"/>
    </source>
</evidence>
<evidence type="ECO:0000256" key="1">
    <source>
        <dbReference type="SAM" id="MobiDB-lite"/>
    </source>
</evidence>
<feature type="region of interest" description="Disordered" evidence="1">
    <location>
        <begin position="96"/>
        <end position="134"/>
    </location>
</feature>